<reference evidence="2 3" key="1">
    <citation type="submission" date="2021-08" db="EMBL/GenBank/DDBJ databases">
        <authorList>
            <person name="Tuo L."/>
        </authorList>
    </citation>
    <scope>NUCLEOTIDE SEQUENCE [LARGE SCALE GENOMIC DNA]</scope>
    <source>
        <strain evidence="2 3">JCM 31229</strain>
    </source>
</reference>
<dbReference type="Proteomes" id="UP000706039">
    <property type="component" value="Unassembled WGS sequence"/>
</dbReference>
<dbReference type="InterPro" id="IPR006311">
    <property type="entry name" value="TAT_signal"/>
</dbReference>
<evidence type="ECO:0000256" key="1">
    <source>
        <dbReference type="SAM" id="SignalP"/>
    </source>
</evidence>
<evidence type="ECO:0000313" key="2">
    <source>
        <dbReference type="EMBL" id="MBY8822225.1"/>
    </source>
</evidence>
<dbReference type="PROSITE" id="PS51365">
    <property type="entry name" value="RENAL_DIPEPTIDASE_2"/>
    <property type="match status" value="1"/>
</dbReference>
<evidence type="ECO:0000313" key="3">
    <source>
        <dbReference type="Proteomes" id="UP000706039"/>
    </source>
</evidence>
<gene>
    <name evidence="2" type="ORF">K7G82_07985</name>
</gene>
<dbReference type="RefSeq" id="WP_222989325.1">
    <property type="nucleotide sequence ID" value="NZ_JAINVV010000004.1"/>
</dbReference>
<feature type="signal peptide" evidence="1">
    <location>
        <begin position="1"/>
        <end position="25"/>
    </location>
</feature>
<dbReference type="PROSITE" id="PS51318">
    <property type="entry name" value="TAT"/>
    <property type="match status" value="1"/>
</dbReference>
<proteinExistence type="predicted"/>
<dbReference type="Gene3D" id="3.20.20.140">
    <property type="entry name" value="Metal-dependent hydrolases"/>
    <property type="match status" value="1"/>
</dbReference>
<protein>
    <submittedName>
        <fullName evidence="2">Dipeptidase</fullName>
    </submittedName>
</protein>
<keyword evidence="3" id="KW-1185">Reference proteome</keyword>
<organism evidence="2 3">
    <name type="scientific">Sphingomonas colocasiae</name>
    <dbReference type="NCBI Taxonomy" id="1848973"/>
    <lineage>
        <taxon>Bacteria</taxon>
        <taxon>Pseudomonadati</taxon>
        <taxon>Pseudomonadota</taxon>
        <taxon>Alphaproteobacteria</taxon>
        <taxon>Sphingomonadales</taxon>
        <taxon>Sphingomonadaceae</taxon>
        <taxon>Sphingomonas</taxon>
    </lineage>
</organism>
<comment type="caution">
    <text evidence="2">The sequence shown here is derived from an EMBL/GenBank/DDBJ whole genome shotgun (WGS) entry which is preliminary data.</text>
</comment>
<name>A0ABS7PNC9_9SPHN</name>
<dbReference type="InterPro" id="IPR032466">
    <property type="entry name" value="Metal_Hydrolase"/>
</dbReference>
<feature type="chain" id="PRO_5046229872" evidence="1">
    <location>
        <begin position="26"/>
        <end position="366"/>
    </location>
</feature>
<keyword evidence="1" id="KW-0732">Signal</keyword>
<dbReference type="SUPFAM" id="SSF51556">
    <property type="entry name" value="Metallo-dependent hydrolases"/>
    <property type="match status" value="1"/>
</dbReference>
<accession>A0ABS7PNC9</accession>
<dbReference type="InterPro" id="IPR008257">
    <property type="entry name" value="Pept_M19"/>
</dbReference>
<dbReference type="EMBL" id="JAINVV010000004">
    <property type="protein sequence ID" value="MBY8822225.1"/>
    <property type="molecule type" value="Genomic_DNA"/>
</dbReference>
<dbReference type="PANTHER" id="PTHR10443:SF12">
    <property type="entry name" value="DIPEPTIDASE"/>
    <property type="match status" value="1"/>
</dbReference>
<dbReference type="PANTHER" id="PTHR10443">
    <property type="entry name" value="MICROSOMAL DIPEPTIDASE"/>
    <property type="match status" value="1"/>
</dbReference>
<sequence>MDRRQFIFATGAAAAALALGRAASAAPAGSRIMIDGLSGFRAGEGGRVTEPAVVAAIRAGKLTALSQTVGEVGNGPDRFLRAVEGIAGMDRMIADNPDLLMKIDSAADLRAAHAGRRLGLIYNFQDTTALEGDASRVALFKTLGLRVQQLTYNKRNLAGDGCLEPGNGGISDFGRQVIAEVNANRLLLDLSHAGQRTIAEGIAAAKAPPAITHTGCRDLVDFPRNTFDREMRAVADKGGVVGIYLMPFLRNGGQPQREDLMRHLDHAVKVAGEDHVSIGTDGPLMGFTVNDEARAAQRAFYEDRAKRGIAAPGEAADVMNFVEGYNDVERMNAIAADLKARGWTEARIDKVLGGNLLRLFGDVWGG</sequence>
<dbReference type="Pfam" id="PF01244">
    <property type="entry name" value="Peptidase_M19"/>
    <property type="match status" value="1"/>
</dbReference>